<reference evidence="1" key="1">
    <citation type="submission" date="2013-04" db="EMBL/GenBank/DDBJ databases">
        <authorList>
            <person name="Harkins D.M."/>
            <person name="Durkin A.S."/>
            <person name="Brinkac L.M."/>
            <person name="Haft D.H."/>
            <person name="Selengut J.D."/>
            <person name="Sanka R."/>
            <person name="DePew J."/>
            <person name="Purushe J."/>
            <person name="Galloway R.L."/>
            <person name="Vinetz J.M."/>
            <person name="Sutton G.G."/>
            <person name="Nierman W.C."/>
            <person name="Fouts D.E."/>
        </authorList>
    </citation>
    <scope>NUCLEOTIDE SEQUENCE [LARGE SCALE GENOMIC DNA]</scope>
    <source>
        <strain evidence="1">CDC</strain>
    </source>
</reference>
<proteinExistence type="predicted"/>
<protein>
    <submittedName>
        <fullName evidence="1">Uncharacterized protein</fullName>
    </submittedName>
</protein>
<sequence>MEYSGEWIGSLSTDGRMNPTGEYTNEVTFTQGYYKIIRFYLKNDVNFTHRSSTINVAKQSGSNALY</sequence>
<keyword evidence="2" id="KW-1185">Reference proteome</keyword>
<dbReference type="EMBL" id="AOGZ02000014">
    <property type="protein sequence ID" value="EOQ97002.1"/>
    <property type="molecule type" value="Genomic_DNA"/>
</dbReference>
<evidence type="ECO:0000313" key="1">
    <source>
        <dbReference type="EMBL" id="EOQ97002.1"/>
    </source>
</evidence>
<accession>R9A4H1</accession>
<evidence type="ECO:0000313" key="2">
    <source>
        <dbReference type="Proteomes" id="UP000013984"/>
    </source>
</evidence>
<name>R9A4H1_9LEPT</name>
<gene>
    <name evidence="1" type="ORF">LEP1GSC195_2221</name>
</gene>
<organism evidence="1 2">
    <name type="scientific">Leptospira wolbachii serovar Codice str. CDC</name>
    <dbReference type="NCBI Taxonomy" id="1218599"/>
    <lineage>
        <taxon>Bacteria</taxon>
        <taxon>Pseudomonadati</taxon>
        <taxon>Spirochaetota</taxon>
        <taxon>Spirochaetia</taxon>
        <taxon>Leptospirales</taxon>
        <taxon>Leptospiraceae</taxon>
        <taxon>Leptospira</taxon>
    </lineage>
</organism>
<comment type="caution">
    <text evidence="1">The sequence shown here is derived from an EMBL/GenBank/DDBJ whole genome shotgun (WGS) entry which is preliminary data.</text>
</comment>
<dbReference type="Proteomes" id="UP000013984">
    <property type="component" value="Unassembled WGS sequence"/>
</dbReference>
<dbReference type="AlphaFoldDB" id="R9A4H1"/>